<name>A0A9P1I8T2_9PELO</name>
<sequence length="128" mass="14641">MLRVVLTLAILLTISAATQITTNLRFFCNSQSNWRFAIMFYEHDTSSPWDRLLYTETQIIEGQPSKDLNSIFDVYDGDGPLDFHYEIYMRVTHSCARFGNAVNSHIFLGSVSIFDRFASFQGNVILDA</sequence>
<comment type="caution">
    <text evidence="2">The sequence shown here is derived from an EMBL/GenBank/DDBJ whole genome shotgun (WGS) entry which is preliminary data.</text>
</comment>
<dbReference type="Proteomes" id="UP001152747">
    <property type="component" value="Unassembled WGS sequence"/>
</dbReference>
<evidence type="ECO:0000313" key="3">
    <source>
        <dbReference type="Proteomes" id="UP001152747"/>
    </source>
</evidence>
<evidence type="ECO:0000313" key="2">
    <source>
        <dbReference type="EMBL" id="CAI5440494.1"/>
    </source>
</evidence>
<accession>A0A9P1I8T2</accession>
<feature type="signal peptide" evidence="1">
    <location>
        <begin position="1"/>
        <end position="17"/>
    </location>
</feature>
<keyword evidence="1" id="KW-0732">Signal</keyword>
<reference evidence="2" key="1">
    <citation type="submission" date="2022-11" db="EMBL/GenBank/DDBJ databases">
        <authorList>
            <person name="Kikuchi T."/>
        </authorList>
    </citation>
    <scope>NUCLEOTIDE SEQUENCE</scope>
    <source>
        <strain evidence="2">PS1010</strain>
    </source>
</reference>
<proteinExistence type="predicted"/>
<dbReference type="AlphaFoldDB" id="A0A9P1I8T2"/>
<protein>
    <submittedName>
        <fullName evidence="2">Uncharacterized protein</fullName>
    </submittedName>
</protein>
<keyword evidence="3" id="KW-1185">Reference proteome</keyword>
<gene>
    <name evidence="2" type="ORF">CAMP_LOCUS3131</name>
</gene>
<organism evidence="2 3">
    <name type="scientific">Caenorhabditis angaria</name>
    <dbReference type="NCBI Taxonomy" id="860376"/>
    <lineage>
        <taxon>Eukaryota</taxon>
        <taxon>Metazoa</taxon>
        <taxon>Ecdysozoa</taxon>
        <taxon>Nematoda</taxon>
        <taxon>Chromadorea</taxon>
        <taxon>Rhabditida</taxon>
        <taxon>Rhabditina</taxon>
        <taxon>Rhabditomorpha</taxon>
        <taxon>Rhabditoidea</taxon>
        <taxon>Rhabditidae</taxon>
        <taxon>Peloderinae</taxon>
        <taxon>Caenorhabditis</taxon>
    </lineage>
</organism>
<feature type="chain" id="PRO_5040396043" evidence="1">
    <location>
        <begin position="18"/>
        <end position="128"/>
    </location>
</feature>
<dbReference type="EMBL" id="CANHGI010000001">
    <property type="protein sequence ID" value="CAI5440494.1"/>
    <property type="molecule type" value="Genomic_DNA"/>
</dbReference>
<evidence type="ECO:0000256" key="1">
    <source>
        <dbReference type="SAM" id="SignalP"/>
    </source>
</evidence>